<organism evidence="11 12">
    <name type="scientific">Cimex lectularius</name>
    <name type="common">Bed bug</name>
    <name type="synonym">Acanthia lectularia</name>
    <dbReference type="NCBI Taxonomy" id="79782"/>
    <lineage>
        <taxon>Eukaryota</taxon>
        <taxon>Metazoa</taxon>
        <taxon>Ecdysozoa</taxon>
        <taxon>Arthropoda</taxon>
        <taxon>Hexapoda</taxon>
        <taxon>Insecta</taxon>
        <taxon>Pterygota</taxon>
        <taxon>Neoptera</taxon>
        <taxon>Paraneoptera</taxon>
        <taxon>Hemiptera</taxon>
        <taxon>Heteroptera</taxon>
        <taxon>Panheteroptera</taxon>
        <taxon>Cimicomorpha</taxon>
        <taxon>Cimicidae</taxon>
        <taxon>Cimex</taxon>
    </lineage>
</organism>
<dbReference type="RefSeq" id="XP_014243029.1">
    <property type="nucleotide sequence ID" value="XM_014387543.2"/>
</dbReference>
<evidence type="ECO:0000256" key="9">
    <source>
        <dbReference type="SAM" id="MobiDB-lite"/>
    </source>
</evidence>
<dbReference type="PANTHER" id="PTHR21358">
    <property type="entry name" value="PROTEIN MAELSTROM HOMOLOG"/>
    <property type="match status" value="1"/>
</dbReference>
<proteinExistence type="inferred from homology"/>
<dbReference type="GeneID" id="106663038"/>
<dbReference type="Pfam" id="PF13017">
    <property type="entry name" value="Maelstrom"/>
    <property type="match status" value="1"/>
</dbReference>
<comment type="subcellular location">
    <subcellularLocation>
        <location evidence="2">Cytoplasm</location>
    </subcellularLocation>
    <subcellularLocation>
        <location evidence="1">Nucleus</location>
    </subcellularLocation>
</comment>
<evidence type="ECO:0000259" key="10">
    <source>
        <dbReference type="Pfam" id="PF13017"/>
    </source>
</evidence>
<dbReference type="InterPro" id="IPR024970">
    <property type="entry name" value="Maelstrom"/>
</dbReference>
<name>A0A8I6RFS1_CIMLE</name>
<reference evidence="11" key="1">
    <citation type="submission" date="2022-01" db="UniProtKB">
        <authorList>
            <consortium name="EnsemblMetazoa"/>
        </authorList>
    </citation>
    <scope>IDENTIFICATION</scope>
</reference>
<keyword evidence="8" id="KW-0539">Nucleus</keyword>
<comment type="similarity">
    <text evidence="3">Belongs to the maelstrom family.</text>
</comment>
<feature type="domain" description="Maelstrom" evidence="10">
    <location>
        <begin position="93"/>
        <end position="308"/>
    </location>
</feature>
<evidence type="ECO:0000313" key="12">
    <source>
        <dbReference type="Proteomes" id="UP000494040"/>
    </source>
</evidence>
<evidence type="ECO:0000256" key="7">
    <source>
        <dbReference type="ARBA" id="ARBA00023158"/>
    </source>
</evidence>
<dbReference type="GO" id="GO:0007140">
    <property type="term" value="P:male meiotic nuclear division"/>
    <property type="evidence" value="ECO:0007669"/>
    <property type="project" value="TreeGrafter"/>
</dbReference>
<evidence type="ECO:0000256" key="5">
    <source>
        <dbReference type="ARBA" id="ARBA00022782"/>
    </source>
</evidence>
<dbReference type="GO" id="GO:0060964">
    <property type="term" value="P:regulation of miRNA-mediated gene silencing"/>
    <property type="evidence" value="ECO:0007669"/>
    <property type="project" value="InterPro"/>
</dbReference>
<dbReference type="KEGG" id="clec:106663038"/>
<dbReference type="GO" id="GO:0045892">
    <property type="term" value="P:negative regulation of DNA-templated transcription"/>
    <property type="evidence" value="ECO:0007669"/>
    <property type="project" value="TreeGrafter"/>
</dbReference>
<dbReference type="Proteomes" id="UP000494040">
    <property type="component" value="Unassembled WGS sequence"/>
</dbReference>
<accession>A0A8I6RFS1</accession>
<keyword evidence="5" id="KW-0221">Differentiation</keyword>
<dbReference type="InterPro" id="IPR039259">
    <property type="entry name" value="Protein_maelstrom"/>
</dbReference>
<feature type="region of interest" description="Disordered" evidence="9">
    <location>
        <begin position="1"/>
        <end position="29"/>
    </location>
</feature>
<keyword evidence="12" id="KW-1185">Reference proteome</keyword>
<dbReference type="GO" id="GO:0030154">
    <property type="term" value="P:cell differentiation"/>
    <property type="evidence" value="ECO:0007669"/>
    <property type="project" value="UniProtKB-KW"/>
</dbReference>
<dbReference type="GO" id="GO:0043186">
    <property type="term" value="C:P granule"/>
    <property type="evidence" value="ECO:0007669"/>
    <property type="project" value="TreeGrafter"/>
</dbReference>
<evidence type="ECO:0000256" key="6">
    <source>
        <dbReference type="ARBA" id="ARBA00023125"/>
    </source>
</evidence>
<dbReference type="OMA" id="TISMSCA"/>
<evidence type="ECO:0000256" key="1">
    <source>
        <dbReference type="ARBA" id="ARBA00004123"/>
    </source>
</evidence>
<dbReference type="OrthoDB" id="24555at2759"/>
<dbReference type="PANTHER" id="PTHR21358:SF4">
    <property type="entry name" value="PROTEIN MAELSTROM HOMOLOG"/>
    <property type="match status" value="1"/>
</dbReference>
<dbReference type="GO" id="GO:0005634">
    <property type="term" value="C:nucleus"/>
    <property type="evidence" value="ECO:0007669"/>
    <property type="project" value="UniProtKB-SubCell"/>
</dbReference>
<evidence type="ECO:0000313" key="11">
    <source>
        <dbReference type="EnsemblMetazoa" id="XP_014243029.1"/>
    </source>
</evidence>
<evidence type="ECO:0000256" key="8">
    <source>
        <dbReference type="ARBA" id="ARBA00023242"/>
    </source>
</evidence>
<evidence type="ECO:0000256" key="2">
    <source>
        <dbReference type="ARBA" id="ARBA00004496"/>
    </source>
</evidence>
<keyword evidence="4" id="KW-0963">Cytoplasm</keyword>
<keyword evidence="6" id="KW-0238">DNA-binding</keyword>
<protein>
    <recommendedName>
        <fullName evidence="10">Maelstrom domain-containing protein</fullName>
    </recommendedName>
</protein>
<dbReference type="GO" id="GO:0043565">
    <property type="term" value="F:sequence-specific DNA binding"/>
    <property type="evidence" value="ECO:0007669"/>
    <property type="project" value="TreeGrafter"/>
</dbReference>
<sequence>MPEFVSSRFSSQKAPKYKNLSDYGHDKGQNRYEKKKYKENKLAITTQKKEKQIQEEEYLMKKSIIYIVRRIPDEEALKNQLFYVCHINYFAQVSEDNFLPAEIAIAEFNLGEGLCATLQFFVNPGEIPLGMKYEVLDWAYKSHGIPVNVVESAEDDYPTILRELKRFLRRKNPKRTPPIYSMPDDANCNHCISAVRGTLSRFAKASNEDCNIRVFPLPMLFYELKSKCMELSGKTDPRVTPQYANNELVKDVYSHCRKIGCDFHEEKDLSQHCSLSTVKRWVFTISMSCAPDIGVVPNHRRHCPDKSENF</sequence>
<dbReference type="GO" id="GO:0034587">
    <property type="term" value="P:piRNA processing"/>
    <property type="evidence" value="ECO:0007669"/>
    <property type="project" value="TreeGrafter"/>
</dbReference>
<evidence type="ECO:0000256" key="3">
    <source>
        <dbReference type="ARBA" id="ARBA00007057"/>
    </source>
</evidence>
<keyword evidence="7" id="KW-0943">RNA-mediated gene silencing</keyword>
<evidence type="ECO:0000256" key="4">
    <source>
        <dbReference type="ARBA" id="ARBA00022490"/>
    </source>
</evidence>
<dbReference type="GO" id="GO:0007283">
    <property type="term" value="P:spermatogenesis"/>
    <property type="evidence" value="ECO:0007669"/>
    <property type="project" value="TreeGrafter"/>
</dbReference>
<dbReference type="AlphaFoldDB" id="A0A8I6RFS1"/>
<dbReference type="EnsemblMetazoa" id="XM_014387543.2">
    <property type="protein sequence ID" value="XP_014243029.1"/>
    <property type="gene ID" value="LOC106663038"/>
</dbReference>